<evidence type="ECO:0000313" key="5">
    <source>
        <dbReference type="EMBL" id="KKO46221.1"/>
    </source>
</evidence>
<dbReference type="PANTHER" id="PTHR35936">
    <property type="entry name" value="MEMBRANE-BOUND LYTIC MUREIN TRANSGLYCOSYLASE F"/>
    <property type="match status" value="1"/>
</dbReference>
<evidence type="ECO:0000259" key="4">
    <source>
        <dbReference type="SMART" id="SM00062"/>
    </source>
</evidence>
<proteinExistence type="inferred from homology"/>
<organism evidence="5 6">
    <name type="scientific">Arsukibacterium ikkense</name>
    <dbReference type="NCBI Taxonomy" id="336831"/>
    <lineage>
        <taxon>Bacteria</taxon>
        <taxon>Pseudomonadati</taxon>
        <taxon>Pseudomonadota</taxon>
        <taxon>Gammaproteobacteria</taxon>
        <taxon>Chromatiales</taxon>
        <taxon>Chromatiaceae</taxon>
        <taxon>Arsukibacterium</taxon>
    </lineage>
</organism>
<feature type="domain" description="Solute-binding protein family 3/N-terminal" evidence="4">
    <location>
        <begin position="39"/>
        <end position="269"/>
    </location>
</feature>
<dbReference type="InterPro" id="IPR001638">
    <property type="entry name" value="Solute-binding_3/MltF_N"/>
</dbReference>
<sequence>MKQPAAILISALCSLWLTAPLAAGMPDPVPLSTAAEPLQLTWCLDHFPYFHEYDNSATPTGPSVELMQELAHRAGFILNFTPRTPLARCLKLMEQGKVDLMSNLKFSEQRDQFMYMLPYRTNVAESLFMRVNDQRLIDSNTQLRGLTLATLRHYLYNPATMTLIAEQSRHIAEVDSIEVALEMLLRNRVDGVVAPTVSTAKAINAISSYQQRFKIAPLDFSANTPNNIHLALARNSRHAALEPLLRQHLQAMIADGTIARLIRPSENRPEVNQLKQ</sequence>
<keyword evidence="2 3" id="KW-0732">Signal</keyword>
<comment type="caution">
    <text evidence="5">The sequence shown here is derived from an EMBL/GenBank/DDBJ whole genome shotgun (WGS) entry which is preliminary data.</text>
</comment>
<dbReference type="SUPFAM" id="SSF53850">
    <property type="entry name" value="Periplasmic binding protein-like II"/>
    <property type="match status" value="1"/>
</dbReference>
<keyword evidence="6" id="KW-1185">Reference proteome</keyword>
<dbReference type="Proteomes" id="UP000034228">
    <property type="component" value="Unassembled WGS sequence"/>
</dbReference>
<reference evidence="5 6" key="1">
    <citation type="submission" date="2015-03" db="EMBL/GenBank/DDBJ databases">
        <title>Draft genome sequences of two protease-producing strains of Arsukibacterium isolated from two cold and alkaline environments.</title>
        <authorList>
            <person name="Lylloff J.E."/>
            <person name="Skov L.B."/>
            <person name="Jepsen M."/>
            <person name="Hallin P.F."/>
            <person name="Sorensen S.J."/>
            <person name="Stougaard P."/>
            <person name="Glaring M.A."/>
        </authorList>
    </citation>
    <scope>NUCLEOTIDE SEQUENCE [LARGE SCALE GENOMIC DNA]</scope>
    <source>
        <strain evidence="5 6">GCM72</strain>
    </source>
</reference>
<name>A0A0M2V6G7_9GAMM</name>
<feature type="chain" id="PRO_5005644459" description="Solute-binding protein family 3/N-terminal domain-containing protein" evidence="3">
    <location>
        <begin position="23"/>
        <end position="276"/>
    </location>
</feature>
<dbReference type="PATRIC" id="fig|336831.14.peg.2832"/>
<protein>
    <recommendedName>
        <fullName evidence="4">Solute-binding protein family 3/N-terminal domain-containing protein</fullName>
    </recommendedName>
</protein>
<dbReference type="OrthoDB" id="370676at2"/>
<dbReference type="SMART" id="SM00062">
    <property type="entry name" value="PBPb"/>
    <property type="match status" value="1"/>
</dbReference>
<dbReference type="PANTHER" id="PTHR35936:SF25">
    <property type="entry name" value="ABC TRANSPORTER SUBSTRATE-BINDING PROTEIN"/>
    <property type="match status" value="1"/>
</dbReference>
<evidence type="ECO:0000313" key="6">
    <source>
        <dbReference type="Proteomes" id="UP000034228"/>
    </source>
</evidence>
<comment type="similarity">
    <text evidence="1">Belongs to the bacterial solute-binding protein 3 family.</text>
</comment>
<evidence type="ECO:0000256" key="3">
    <source>
        <dbReference type="SAM" id="SignalP"/>
    </source>
</evidence>
<evidence type="ECO:0000256" key="2">
    <source>
        <dbReference type="ARBA" id="ARBA00022729"/>
    </source>
</evidence>
<dbReference type="EMBL" id="LAHO01000004">
    <property type="protein sequence ID" value="KKO46221.1"/>
    <property type="molecule type" value="Genomic_DNA"/>
</dbReference>
<dbReference type="Pfam" id="PF00497">
    <property type="entry name" value="SBP_bac_3"/>
    <property type="match status" value="1"/>
</dbReference>
<dbReference type="Gene3D" id="3.40.190.10">
    <property type="entry name" value="Periplasmic binding protein-like II"/>
    <property type="match status" value="2"/>
</dbReference>
<feature type="signal peptide" evidence="3">
    <location>
        <begin position="1"/>
        <end position="22"/>
    </location>
</feature>
<evidence type="ECO:0000256" key="1">
    <source>
        <dbReference type="ARBA" id="ARBA00010333"/>
    </source>
</evidence>
<dbReference type="RefSeq" id="WP_046556664.1">
    <property type="nucleotide sequence ID" value="NZ_LAHO01000004.1"/>
</dbReference>
<gene>
    <name evidence="5" type="ORF">WG68_05460</name>
</gene>
<dbReference type="AlphaFoldDB" id="A0A0M2V6G7"/>
<accession>A0A0M2V6G7</accession>
<dbReference type="STRING" id="336831.WG68_05460"/>